<gene>
    <name evidence="1" type="ORF">QQF64_016442</name>
</gene>
<protein>
    <submittedName>
        <fullName evidence="1">Uncharacterized protein</fullName>
    </submittedName>
</protein>
<keyword evidence="2" id="KW-1185">Reference proteome</keyword>
<evidence type="ECO:0000313" key="1">
    <source>
        <dbReference type="EMBL" id="KAL1254213.1"/>
    </source>
</evidence>
<organism evidence="1 2">
    <name type="scientific">Cirrhinus molitorella</name>
    <name type="common">mud carp</name>
    <dbReference type="NCBI Taxonomy" id="172907"/>
    <lineage>
        <taxon>Eukaryota</taxon>
        <taxon>Metazoa</taxon>
        <taxon>Chordata</taxon>
        <taxon>Craniata</taxon>
        <taxon>Vertebrata</taxon>
        <taxon>Euteleostomi</taxon>
        <taxon>Actinopterygii</taxon>
        <taxon>Neopterygii</taxon>
        <taxon>Teleostei</taxon>
        <taxon>Ostariophysi</taxon>
        <taxon>Cypriniformes</taxon>
        <taxon>Cyprinidae</taxon>
        <taxon>Labeoninae</taxon>
        <taxon>Labeonini</taxon>
        <taxon>Cirrhinus</taxon>
    </lineage>
</organism>
<evidence type="ECO:0000313" key="2">
    <source>
        <dbReference type="Proteomes" id="UP001558613"/>
    </source>
</evidence>
<dbReference type="EMBL" id="JAYMGO010000020">
    <property type="protein sequence ID" value="KAL1254213.1"/>
    <property type="molecule type" value="Genomic_DNA"/>
</dbReference>
<reference evidence="1 2" key="1">
    <citation type="submission" date="2023-09" db="EMBL/GenBank/DDBJ databases">
        <authorList>
            <person name="Wang M."/>
        </authorList>
    </citation>
    <scope>NUCLEOTIDE SEQUENCE [LARGE SCALE GENOMIC DNA]</scope>
    <source>
        <strain evidence="1">GT-2023</strain>
        <tissue evidence="1">Liver</tissue>
    </source>
</reference>
<comment type="caution">
    <text evidence="1">The sequence shown here is derived from an EMBL/GenBank/DDBJ whole genome shotgun (WGS) entry which is preliminary data.</text>
</comment>
<sequence length="71" mass="7342">MHGCGLCAISTNHLRDPAVGGAAVCCSEFCAVLQPCGSNNRKWAVPSAARGVEPHSPTSRISLLLRNGAQP</sequence>
<accession>A0ABR3LMV5</accession>
<proteinExistence type="predicted"/>
<dbReference type="Proteomes" id="UP001558613">
    <property type="component" value="Unassembled WGS sequence"/>
</dbReference>
<name>A0ABR3LMV5_9TELE</name>